<proteinExistence type="predicted"/>
<organism evidence="2 3">
    <name type="scientific">Phenylobacterium ferrooxidans</name>
    <dbReference type="NCBI Taxonomy" id="2982689"/>
    <lineage>
        <taxon>Bacteria</taxon>
        <taxon>Pseudomonadati</taxon>
        <taxon>Pseudomonadota</taxon>
        <taxon>Alphaproteobacteria</taxon>
        <taxon>Caulobacterales</taxon>
        <taxon>Caulobacteraceae</taxon>
        <taxon>Phenylobacterium</taxon>
    </lineage>
</organism>
<gene>
    <name evidence="2" type="ORF">OCL97_21425</name>
</gene>
<dbReference type="Gene3D" id="3.40.50.150">
    <property type="entry name" value="Vaccinia Virus protein VP39"/>
    <property type="match status" value="1"/>
</dbReference>
<dbReference type="InterPro" id="IPR052514">
    <property type="entry name" value="SAM-dependent_MTase"/>
</dbReference>
<keyword evidence="2" id="KW-0808">Transferase</keyword>
<accession>A0ABW6CUM3</accession>
<dbReference type="NCBIfam" id="TIGR01444">
    <property type="entry name" value="fkbM_fam"/>
    <property type="match status" value="1"/>
</dbReference>
<reference evidence="2 3" key="1">
    <citation type="submission" date="2022-09" db="EMBL/GenBank/DDBJ databases">
        <title>New species of Phenylobacterium.</title>
        <authorList>
            <person name="Mieszkin S."/>
        </authorList>
    </citation>
    <scope>NUCLEOTIDE SEQUENCE [LARGE SCALE GENOMIC DNA]</scope>
    <source>
        <strain evidence="2 3">HK31-G</strain>
    </source>
</reference>
<keyword evidence="2" id="KW-0489">Methyltransferase</keyword>
<comment type="caution">
    <text evidence="2">The sequence shown here is derived from an EMBL/GenBank/DDBJ whole genome shotgun (WGS) entry which is preliminary data.</text>
</comment>
<dbReference type="RefSeq" id="WP_377371756.1">
    <property type="nucleotide sequence ID" value="NZ_JAOTJD010000063.1"/>
</dbReference>
<protein>
    <submittedName>
        <fullName evidence="2">FkbM family methyltransferase</fullName>
    </submittedName>
</protein>
<evidence type="ECO:0000259" key="1">
    <source>
        <dbReference type="Pfam" id="PF05050"/>
    </source>
</evidence>
<evidence type="ECO:0000313" key="2">
    <source>
        <dbReference type="EMBL" id="MFD3266509.1"/>
    </source>
</evidence>
<dbReference type="Pfam" id="PF05050">
    <property type="entry name" value="Methyltransf_21"/>
    <property type="match status" value="1"/>
</dbReference>
<keyword evidence="3" id="KW-1185">Reference proteome</keyword>
<dbReference type="GO" id="GO:0032259">
    <property type="term" value="P:methylation"/>
    <property type="evidence" value="ECO:0007669"/>
    <property type="project" value="UniProtKB-KW"/>
</dbReference>
<dbReference type="InterPro" id="IPR006342">
    <property type="entry name" value="FkbM_mtfrase"/>
</dbReference>
<dbReference type="SUPFAM" id="SSF53335">
    <property type="entry name" value="S-adenosyl-L-methionine-dependent methyltransferases"/>
    <property type="match status" value="1"/>
</dbReference>
<sequence>MLETTTAYGLDWLVPTADTGVSRALREFGEFARPEVELIAELVGGGAYVDVGANLGSIALPVAQAGGRVIAIEANRDLAGLLATNALNNRLYNVQVHHAAVGEVRRLAKFPMVPLSEVTNLGTSGFHLAGRYPEEVVQMTTLDAITPRDTTVIKIDVEGYENQVMIGAKSVLRDIRPVWIVESGSDTPGNRVVMEMFLSAGYRLWWFLAPFVTRQTSRSGDPSMLTRGDFNILAMPDGREPPWIMPEVADRSPRPVGLKHYPYLARFGF</sequence>
<dbReference type="EMBL" id="JAOTJD010000063">
    <property type="protein sequence ID" value="MFD3266509.1"/>
    <property type="molecule type" value="Genomic_DNA"/>
</dbReference>
<feature type="domain" description="Methyltransferase FkbM" evidence="1">
    <location>
        <begin position="50"/>
        <end position="204"/>
    </location>
</feature>
<dbReference type="GO" id="GO:0008168">
    <property type="term" value="F:methyltransferase activity"/>
    <property type="evidence" value="ECO:0007669"/>
    <property type="project" value="UniProtKB-KW"/>
</dbReference>
<dbReference type="Proteomes" id="UP001598130">
    <property type="component" value="Unassembled WGS sequence"/>
</dbReference>
<dbReference type="CDD" id="cd02440">
    <property type="entry name" value="AdoMet_MTases"/>
    <property type="match status" value="1"/>
</dbReference>
<dbReference type="PANTHER" id="PTHR34203:SF15">
    <property type="entry name" value="SLL1173 PROTEIN"/>
    <property type="match status" value="1"/>
</dbReference>
<dbReference type="PANTHER" id="PTHR34203">
    <property type="entry name" value="METHYLTRANSFERASE, FKBM FAMILY PROTEIN"/>
    <property type="match status" value="1"/>
</dbReference>
<dbReference type="InterPro" id="IPR029063">
    <property type="entry name" value="SAM-dependent_MTases_sf"/>
</dbReference>
<name>A0ABW6CUM3_9CAUL</name>
<evidence type="ECO:0000313" key="3">
    <source>
        <dbReference type="Proteomes" id="UP001598130"/>
    </source>
</evidence>